<dbReference type="Proteomes" id="UP000013365">
    <property type="component" value="Unassembled WGS sequence"/>
</dbReference>
<proteinExistence type="inferred from homology"/>
<name>R0N6E4_STRMT</name>
<dbReference type="Pfam" id="PF02687">
    <property type="entry name" value="FtsX"/>
    <property type="match status" value="1"/>
</dbReference>
<evidence type="ECO:0000313" key="10">
    <source>
        <dbReference type="EMBL" id="EOB21935.1"/>
    </source>
</evidence>
<evidence type="ECO:0000256" key="4">
    <source>
        <dbReference type="ARBA" id="ARBA00022989"/>
    </source>
</evidence>
<dbReference type="EMBL" id="AQTT01000010">
    <property type="protein sequence ID" value="EOB21935.1"/>
    <property type="molecule type" value="Genomic_DNA"/>
</dbReference>
<feature type="transmembrane region" description="Helical" evidence="7">
    <location>
        <begin position="20"/>
        <end position="39"/>
    </location>
</feature>
<dbReference type="GO" id="GO:0005886">
    <property type="term" value="C:plasma membrane"/>
    <property type="evidence" value="ECO:0007669"/>
    <property type="project" value="UniProtKB-SubCell"/>
</dbReference>
<feature type="domain" description="ABC3 transporter permease C-terminal" evidence="8">
    <location>
        <begin position="294"/>
        <end position="409"/>
    </location>
</feature>
<evidence type="ECO:0000256" key="7">
    <source>
        <dbReference type="SAM" id="Phobius"/>
    </source>
</evidence>
<dbReference type="AlphaFoldDB" id="R0N6E4"/>
<evidence type="ECO:0000259" key="8">
    <source>
        <dbReference type="Pfam" id="PF02687"/>
    </source>
</evidence>
<sequence>MQNLKFAFSSIMAHKMRSFLTMIGIIIGVSSVVVIMALGDSMSRQVNKNMTKSQKNIHVFFSPIKSKDGSFTQKQSALTVSGKEEDVPVEPPKPQESWVKEAAKLKGVDSYYVTNSTNTTLSYKDKKVERASLTGGNITYMKAVENEIVAGRSLIAQDYKDVASVILLDQELANSLFGSAQEAVNQVIDVGGFSYRVIGVYTSDEAKTAKTFGIGGLPITTNISLANNFNMDEISDIVFRVNDTSLTPTVGPELARKLTEIAGIQQGEYQVADATAAFQEVQQLFGFITTIISAIAGISLFVGGTGVMNIMLVSVTERTREIGLRKALGATRANILIQFLIESMILTLLGGVIGLTIATGLTAIAGLLLQGLIAGIEVGVSIPVALFSLAVSASVGMIFGVLPANKASNLIQLKPFVMNRINKMDTRLSCFCMDFPIENH</sequence>
<organism evidence="10 11">
    <name type="scientific">Streptococcus mitis 11/5</name>
    <dbReference type="NCBI Taxonomy" id="1239792"/>
    <lineage>
        <taxon>Bacteria</taxon>
        <taxon>Bacillati</taxon>
        <taxon>Bacillota</taxon>
        <taxon>Bacilli</taxon>
        <taxon>Lactobacillales</taxon>
        <taxon>Streptococcaceae</taxon>
        <taxon>Streptococcus</taxon>
        <taxon>Streptococcus mitis group</taxon>
    </lineage>
</organism>
<feature type="domain" description="MacB-like periplasmic core" evidence="9">
    <location>
        <begin position="18"/>
        <end position="254"/>
    </location>
</feature>
<protein>
    <submittedName>
        <fullName evidence="10">ABC transporter permease</fullName>
    </submittedName>
</protein>
<keyword evidence="5 7" id="KW-0472">Membrane</keyword>
<evidence type="ECO:0000256" key="1">
    <source>
        <dbReference type="ARBA" id="ARBA00004651"/>
    </source>
</evidence>
<evidence type="ECO:0000256" key="6">
    <source>
        <dbReference type="ARBA" id="ARBA00038076"/>
    </source>
</evidence>
<evidence type="ECO:0000256" key="3">
    <source>
        <dbReference type="ARBA" id="ARBA00022692"/>
    </source>
</evidence>
<feature type="transmembrane region" description="Helical" evidence="7">
    <location>
        <begin position="335"/>
        <end position="368"/>
    </location>
</feature>
<feature type="transmembrane region" description="Helical" evidence="7">
    <location>
        <begin position="380"/>
        <end position="402"/>
    </location>
</feature>
<dbReference type="GO" id="GO:0022857">
    <property type="term" value="F:transmembrane transporter activity"/>
    <property type="evidence" value="ECO:0007669"/>
    <property type="project" value="TreeGrafter"/>
</dbReference>
<reference evidence="10 11" key="1">
    <citation type="submission" date="2013-04" db="EMBL/GenBank/DDBJ databases">
        <authorList>
            <person name="Ikryannikova L.N."/>
            <person name="Ilina E.N."/>
            <person name="Kostryukova E.S."/>
            <person name="Semashko T.A."/>
            <person name="Karpova I.Y.U."/>
            <person name="Larin A.K."/>
            <person name="Ischenko D.S."/>
            <person name="Alekseev D.G."/>
            <person name="Klimova E.A."/>
            <person name="Filimonova A.V."/>
            <person name="Savinova T.A."/>
            <person name="Filimonova O.Y.U."/>
            <person name="Dubovickaya V.A."/>
            <person name="Sidorenko S.V."/>
            <person name="Govorun V.M."/>
        </authorList>
    </citation>
    <scope>NUCLEOTIDE SEQUENCE [LARGE SCALE GENOMIC DNA]</scope>
    <source>
        <strain evidence="10 11">11/5</strain>
    </source>
</reference>
<dbReference type="InterPro" id="IPR003838">
    <property type="entry name" value="ABC3_permease_C"/>
</dbReference>
<dbReference type="PANTHER" id="PTHR30572:SF4">
    <property type="entry name" value="ABC TRANSPORTER PERMEASE YTRF"/>
    <property type="match status" value="1"/>
</dbReference>
<dbReference type="Pfam" id="PF12704">
    <property type="entry name" value="MacB_PCD"/>
    <property type="match status" value="1"/>
</dbReference>
<comment type="caution">
    <text evidence="10">The sequence shown here is derived from an EMBL/GenBank/DDBJ whole genome shotgun (WGS) entry which is preliminary data.</text>
</comment>
<accession>R0N6E4</accession>
<keyword evidence="3 7" id="KW-0812">Transmembrane</keyword>
<comment type="subcellular location">
    <subcellularLocation>
        <location evidence="1">Cell membrane</location>
        <topology evidence="1">Multi-pass membrane protein</topology>
    </subcellularLocation>
</comment>
<dbReference type="InterPro" id="IPR050250">
    <property type="entry name" value="Macrolide_Exporter_MacB"/>
</dbReference>
<dbReference type="PATRIC" id="fig|1239792.3.peg.1035"/>
<feature type="transmembrane region" description="Helical" evidence="7">
    <location>
        <begin position="284"/>
        <end position="314"/>
    </location>
</feature>
<gene>
    <name evidence="10" type="ORF">D064_05299</name>
</gene>
<dbReference type="InterPro" id="IPR025857">
    <property type="entry name" value="MacB_PCD"/>
</dbReference>
<comment type="similarity">
    <text evidence="6">Belongs to the ABC-4 integral membrane protein family.</text>
</comment>
<dbReference type="PANTHER" id="PTHR30572">
    <property type="entry name" value="MEMBRANE COMPONENT OF TRANSPORTER-RELATED"/>
    <property type="match status" value="1"/>
</dbReference>
<keyword evidence="4 7" id="KW-1133">Transmembrane helix</keyword>
<evidence type="ECO:0000259" key="9">
    <source>
        <dbReference type="Pfam" id="PF12704"/>
    </source>
</evidence>
<evidence type="ECO:0000256" key="2">
    <source>
        <dbReference type="ARBA" id="ARBA00022475"/>
    </source>
</evidence>
<evidence type="ECO:0000256" key="5">
    <source>
        <dbReference type="ARBA" id="ARBA00023136"/>
    </source>
</evidence>
<keyword evidence="2" id="KW-1003">Cell membrane</keyword>
<evidence type="ECO:0000313" key="11">
    <source>
        <dbReference type="Proteomes" id="UP000013365"/>
    </source>
</evidence>